<dbReference type="PANTHER" id="PTHR33930:SF2">
    <property type="entry name" value="BLR3452 PROTEIN"/>
    <property type="match status" value="1"/>
</dbReference>
<dbReference type="InterPro" id="IPR004675">
    <property type="entry name" value="AhpD_core"/>
</dbReference>
<dbReference type="RefSeq" id="WP_004973824.1">
    <property type="nucleotide sequence ID" value="NZ_AP031566.1"/>
</dbReference>
<name>A0AAP4HCY5_9GAMM</name>
<dbReference type="PANTHER" id="PTHR33930">
    <property type="entry name" value="ALKYL HYDROPEROXIDE REDUCTASE AHPD"/>
    <property type="match status" value="1"/>
</dbReference>
<evidence type="ECO:0000313" key="5">
    <source>
        <dbReference type="Proteomes" id="UP000405075"/>
    </source>
</evidence>
<dbReference type="NCBIfam" id="TIGR00778">
    <property type="entry name" value="ahpD_dom"/>
    <property type="match status" value="1"/>
</dbReference>
<dbReference type="GeneID" id="64223103"/>
<keyword evidence="6" id="KW-1185">Reference proteome</keyword>
<reference evidence="2" key="6">
    <citation type="journal article" date="2022" name="Sci. Total Environ.">
        <title>Prevalence, transmission, and molecular epidemiology of tet(X)-positive bacteria among humans, animals, and environmental niches in China: An epidemiological, and genomic-based study.</title>
        <authorList>
            <person name="Dong N."/>
            <person name="Zeng Y."/>
            <person name="Cai C."/>
            <person name="Sun C."/>
            <person name="Lu J."/>
            <person name="Liu C."/>
            <person name="Zhou H."/>
            <person name="Sun Q."/>
            <person name="Shu L."/>
            <person name="Wang H."/>
            <person name="Wang Y."/>
            <person name="Wang S."/>
            <person name="Wu C."/>
            <person name="Chan E.W."/>
            <person name="Chen G."/>
            <person name="Shen Z."/>
            <person name="Chen S."/>
            <person name="Zhang R."/>
        </authorList>
    </citation>
    <scope>NUCLEOTIDE SEQUENCE</scope>
    <source>
        <strain evidence="2">DF49-4</strain>
    </source>
</reference>
<reference evidence="4 6" key="3">
    <citation type="journal article" date="2020" name="Front. Cell. Infect. Microbiol.">
        <title>Characterization of Three Porcine Acinetobacter towneri Strains Co-Harboring tet(X3) and bla OXA-58.</title>
        <authorList>
            <person name="Ma J."/>
            <person name="Wang J."/>
            <person name="Feng J."/>
            <person name="Liu Y."/>
            <person name="Yang B."/>
            <person name="Li R."/>
            <person name="Bai L."/>
            <person name="He T."/>
            <person name="Wang X."/>
            <person name="Yang Z."/>
        </authorList>
    </citation>
    <scope>NUCLEOTIDE SEQUENCE [LARGE SCALE GENOMIC DNA]</scope>
    <source>
        <strain evidence="4 6">GX5</strain>
    </source>
</reference>
<gene>
    <name evidence="3" type="ORF">GJD93_08295</name>
    <name evidence="2" type="ORF">HX110_03905</name>
    <name evidence="4" type="ORF">J4G45_08040</name>
</gene>
<dbReference type="InterPro" id="IPR003779">
    <property type="entry name" value="CMD-like"/>
</dbReference>
<dbReference type="Gene3D" id="1.20.1290.10">
    <property type="entry name" value="AhpD-like"/>
    <property type="match status" value="1"/>
</dbReference>
<dbReference type="Proteomes" id="UP001174419">
    <property type="component" value="Unassembled WGS sequence"/>
</dbReference>
<evidence type="ECO:0000313" key="4">
    <source>
        <dbReference type="EMBL" id="QTD60785.1"/>
    </source>
</evidence>
<reference evidence="4" key="5">
    <citation type="submission" date="2021-03" db="EMBL/GenBank/DDBJ databases">
        <authorList>
            <person name="Ma J."/>
        </authorList>
    </citation>
    <scope>NUCLEOTIDE SEQUENCE</scope>
    <source>
        <strain evidence="4">GX5</strain>
    </source>
</reference>
<reference evidence="3" key="2">
    <citation type="submission" date="2019-11" db="EMBL/GenBank/DDBJ databases">
        <authorList>
            <person name="Yao H."/>
            <person name="Du X."/>
            <person name="Yu R."/>
            <person name="Li A."/>
        </authorList>
    </citation>
    <scope>NUCLEOTIDE SEQUENCE</scope>
    <source>
        <strain evidence="3">19110F47</strain>
    </source>
</reference>
<proteinExistence type="predicted"/>
<dbReference type="Pfam" id="PF02627">
    <property type="entry name" value="CMD"/>
    <property type="match status" value="1"/>
</dbReference>
<evidence type="ECO:0000313" key="7">
    <source>
        <dbReference type="Proteomes" id="UP001174419"/>
    </source>
</evidence>
<accession>A0AAP4HCY5</accession>
<reference evidence="2" key="4">
    <citation type="submission" date="2020-06" db="EMBL/GenBank/DDBJ databases">
        <authorList>
            <person name="Dong N."/>
        </authorList>
    </citation>
    <scope>NUCLEOTIDE SEQUENCE</scope>
    <source>
        <strain evidence="2">DF49-4</strain>
    </source>
</reference>
<reference evidence="5" key="1">
    <citation type="submission" date="2019-11" db="EMBL/GenBank/DDBJ databases">
        <title>Escherichia coli 1916D6.</title>
        <authorList>
            <person name="Yao H."/>
            <person name="Du X."/>
            <person name="Yu R."/>
            <person name="Li A."/>
        </authorList>
    </citation>
    <scope>NUCLEOTIDE SEQUENCE [LARGE SCALE GENOMIC DNA]</scope>
    <source>
        <strain evidence="5">19110F47</strain>
    </source>
</reference>
<organism evidence="2 7">
    <name type="scientific">Acinetobacter towneri</name>
    <dbReference type="NCBI Taxonomy" id="202956"/>
    <lineage>
        <taxon>Bacteria</taxon>
        <taxon>Pseudomonadati</taxon>
        <taxon>Pseudomonadota</taxon>
        <taxon>Gammaproteobacteria</taxon>
        <taxon>Moraxellales</taxon>
        <taxon>Moraxellaceae</taxon>
        <taxon>Acinetobacter</taxon>
    </lineage>
</organism>
<protein>
    <submittedName>
        <fullName evidence="2">Carboxymuconolactone decarboxylase family protein</fullName>
    </submittedName>
</protein>
<evidence type="ECO:0000313" key="6">
    <source>
        <dbReference type="Proteomes" id="UP000663954"/>
    </source>
</evidence>
<dbReference type="GO" id="GO:0051920">
    <property type="term" value="F:peroxiredoxin activity"/>
    <property type="evidence" value="ECO:0007669"/>
    <property type="project" value="InterPro"/>
</dbReference>
<feature type="domain" description="Carboxymuconolactone decarboxylase-like" evidence="1">
    <location>
        <begin position="22"/>
        <end position="104"/>
    </location>
</feature>
<sequence length="115" mass="12371">MKYTELTAEISSNIKSIKEQSPDLLKSFNALSQVAMKDGVIDAKTKEFIALAIGVAQRCDGCIGFHVRTLVKMGMTFEELNEILGIAVYMGGGPSLMYAANAVAAFKEFSPSTAE</sequence>
<dbReference type="AlphaFoldDB" id="A0AAP4HCY5"/>
<dbReference type="EMBL" id="CP071770">
    <property type="protein sequence ID" value="QTD60785.1"/>
    <property type="molecule type" value="Genomic_DNA"/>
</dbReference>
<dbReference type="Proteomes" id="UP000405075">
    <property type="component" value="Chromosome"/>
</dbReference>
<dbReference type="EMBL" id="CP046045">
    <property type="protein sequence ID" value="QGM27680.1"/>
    <property type="molecule type" value="Genomic_DNA"/>
</dbReference>
<dbReference type="InterPro" id="IPR029032">
    <property type="entry name" value="AhpD-like"/>
</dbReference>
<evidence type="ECO:0000313" key="2">
    <source>
        <dbReference type="EMBL" id="MDM1718296.1"/>
    </source>
</evidence>
<dbReference type="Proteomes" id="UP000663954">
    <property type="component" value="Chromosome"/>
</dbReference>
<dbReference type="EMBL" id="JACANG010000005">
    <property type="protein sequence ID" value="MDM1718296.1"/>
    <property type="molecule type" value="Genomic_DNA"/>
</dbReference>
<dbReference type="SUPFAM" id="SSF69118">
    <property type="entry name" value="AhpD-like"/>
    <property type="match status" value="1"/>
</dbReference>
<evidence type="ECO:0000313" key="3">
    <source>
        <dbReference type="EMBL" id="QGM27680.1"/>
    </source>
</evidence>
<evidence type="ECO:0000259" key="1">
    <source>
        <dbReference type="Pfam" id="PF02627"/>
    </source>
</evidence>